<dbReference type="Pfam" id="PF21274">
    <property type="entry name" value="Rng_hyd_C"/>
    <property type="match status" value="1"/>
</dbReference>
<dbReference type="AlphaFoldDB" id="A0A1A3MLS0"/>
<evidence type="ECO:0000256" key="3">
    <source>
        <dbReference type="ARBA" id="ARBA00022827"/>
    </source>
</evidence>
<accession>A0A1A3MLS0</accession>
<dbReference type="NCBIfam" id="NF005303">
    <property type="entry name" value="PRK06834.1"/>
    <property type="match status" value="1"/>
</dbReference>
<dbReference type="OrthoDB" id="8670884at2"/>
<dbReference type="SUPFAM" id="SSF51905">
    <property type="entry name" value="FAD/NAD(P)-binding domain"/>
    <property type="match status" value="1"/>
</dbReference>
<dbReference type="InterPro" id="IPR050641">
    <property type="entry name" value="RIFMO-like"/>
</dbReference>
<dbReference type="Gene3D" id="3.30.70.2450">
    <property type="match status" value="1"/>
</dbReference>
<reference evidence="6" key="1">
    <citation type="submission" date="2016-06" db="EMBL/GenBank/DDBJ databases">
        <authorList>
            <person name="Sutton G."/>
            <person name="Brinkac L."/>
            <person name="Sanka R."/>
            <person name="Adams M."/>
            <person name="Lau E."/>
            <person name="Garcia-Basteiro A."/>
            <person name="Lopez-Varela E."/>
            <person name="Palencia S."/>
        </authorList>
    </citation>
    <scope>NUCLEOTIDE SEQUENCE [LARGE SCALE GENOMIC DNA]</scope>
    <source>
        <strain evidence="6">1245139.5</strain>
    </source>
</reference>
<dbReference type="EMBL" id="LZLQ01000152">
    <property type="protein sequence ID" value="OBK09985.1"/>
    <property type="molecule type" value="Genomic_DNA"/>
</dbReference>
<dbReference type="RefSeq" id="WP_065161262.1">
    <property type="nucleotide sequence ID" value="NZ_LZLQ01000152.1"/>
</dbReference>
<feature type="domain" description="FAD-binding" evidence="4">
    <location>
        <begin position="3"/>
        <end position="325"/>
    </location>
</feature>
<organism evidence="5 6">
    <name type="scientific">Mycobacterium asiaticum</name>
    <dbReference type="NCBI Taxonomy" id="1790"/>
    <lineage>
        <taxon>Bacteria</taxon>
        <taxon>Bacillati</taxon>
        <taxon>Actinomycetota</taxon>
        <taxon>Actinomycetes</taxon>
        <taxon>Mycobacteriales</taxon>
        <taxon>Mycobacteriaceae</taxon>
        <taxon>Mycobacterium</taxon>
    </lineage>
</organism>
<evidence type="ECO:0000256" key="2">
    <source>
        <dbReference type="ARBA" id="ARBA00022630"/>
    </source>
</evidence>
<proteinExistence type="predicted"/>
<dbReference type="Gene3D" id="3.50.50.60">
    <property type="entry name" value="FAD/NAD(P)-binding domain"/>
    <property type="match status" value="1"/>
</dbReference>
<evidence type="ECO:0000313" key="6">
    <source>
        <dbReference type="Proteomes" id="UP000093629"/>
    </source>
</evidence>
<comment type="caution">
    <text evidence="5">The sequence shown here is derived from an EMBL/GenBank/DDBJ whole genome shotgun (WGS) entry which is preliminary data.</text>
</comment>
<dbReference type="InterPro" id="IPR036188">
    <property type="entry name" value="FAD/NAD-bd_sf"/>
</dbReference>
<dbReference type="Proteomes" id="UP000093629">
    <property type="component" value="Unassembled WGS sequence"/>
</dbReference>
<gene>
    <name evidence="5" type="ORF">A5636_16175</name>
</gene>
<comment type="cofactor">
    <cofactor evidence="1">
        <name>FAD</name>
        <dbReference type="ChEBI" id="CHEBI:57692"/>
    </cofactor>
</comment>
<evidence type="ECO:0000313" key="5">
    <source>
        <dbReference type="EMBL" id="OBK09985.1"/>
    </source>
</evidence>
<dbReference type="PRINTS" id="PR00420">
    <property type="entry name" value="RNGMNOXGNASE"/>
</dbReference>
<dbReference type="Gene3D" id="3.40.30.120">
    <property type="match status" value="1"/>
</dbReference>
<dbReference type="Pfam" id="PF01494">
    <property type="entry name" value="FAD_binding_3"/>
    <property type="match status" value="1"/>
</dbReference>
<keyword evidence="2" id="KW-0285">Flavoprotein</keyword>
<dbReference type="PANTHER" id="PTHR43004:SF19">
    <property type="entry name" value="BINDING MONOOXYGENASE, PUTATIVE (JCVI)-RELATED"/>
    <property type="match status" value="1"/>
</dbReference>
<keyword evidence="3" id="KW-0274">FAD</keyword>
<dbReference type="GO" id="GO:0016709">
    <property type="term" value="F:oxidoreductase activity, acting on paired donors, with incorporation or reduction of molecular oxygen, NAD(P)H as one donor, and incorporation of one atom of oxygen"/>
    <property type="evidence" value="ECO:0007669"/>
    <property type="project" value="UniProtKB-ARBA"/>
</dbReference>
<sequence length="483" mass="51857">MHDVVIVGCGPTGMMLAGELRLAGVEVVVLERRESQHLAGARGGGIHSRTIELLDQRGIADRFLAEGTKMDAATFGSTRLDLSGLPTRHPYTLALFQNHIERLLLEWVDEVGVAIRRGTDVVGIAPGDEGVEVRLASGESLRARYVVGADGGRSIVRREAGIEFVGPDATRSSLIAEVEVTEELPQAGVVDERGVHGLHRMTDDTVRVVVTEAQLGPATEPTLDELRHGLIEVFGTDFGVHSPSWLSRFTDATRQAASYRQGRVLLAGDAAHVHSPSGGLGIGLGMQDAVNLGWKLAQVVRGISADDLLDTYHAERHPVGARALKYTMAQSLFQKADPRQEALRDLLGEVLTFDGPNTLIAALVTGLDVAYDLGGGHPLVGRRIPDLDIGTAAGRMRVFELLHQARPVLLEFGGPKLVSDGWDRVRHVAATHHGVWELPLLGEVVAPTAVLVRPDGYVAWVGQDTAEGLAEALTRWCGAARHL</sequence>
<dbReference type="InterPro" id="IPR002938">
    <property type="entry name" value="FAD-bd"/>
</dbReference>
<evidence type="ECO:0000259" key="4">
    <source>
        <dbReference type="Pfam" id="PF01494"/>
    </source>
</evidence>
<keyword evidence="6" id="KW-1185">Reference proteome</keyword>
<protein>
    <recommendedName>
        <fullName evidence="4">FAD-binding domain-containing protein</fullName>
    </recommendedName>
</protein>
<dbReference type="PANTHER" id="PTHR43004">
    <property type="entry name" value="TRK SYSTEM POTASSIUM UPTAKE PROTEIN"/>
    <property type="match status" value="1"/>
</dbReference>
<evidence type="ECO:0000256" key="1">
    <source>
        <dbReference type="ARBA" id="ARBA00001974"/>
    </source>
</evidence>
<dbReference type="GO" id="GO:0071949">
    <property type="term" value="F:FAD binding"/>
    <property type="evidence" value="ECO:0007669"/>
    <property type="project" value="InterPro"/>
</dbReference>
<name>A0A1A3MLS0_MYCAS</name>